<dbReference type="EMBL" id="JBHEZY010000024">
    <property type="protein sequence ID" value="MFC1436007.1"/>
    <property type="molecule type" value="Genomic_DNA"/>
</dbReference>
<gene>
    <name evidence="2" type="ORF">ACEZDB_35780</name>
</gene>
<evidence type="ECO:0000256" key="1">
    <source>
        <dbReference type="SAM" id="MobiDB-lite"/>
    </source>
</evidence>
<comment type="caution">
    <text evidence="2">The sequence shown here is derived from an EMBL/GenBank/DDBJ whole genome shotgun (WGS) entry which is preliminary data.</text>
</comment>
<proteinExistence type="predicted"/>
<sequence>MATTQQPQPVTLTGFLEDTPRTTSTGAGTVSLAFRLVHSPSDNREQEAILPCVYFGVMAEATDDTVADLFPAGAPVQITGHVTVVDDAVMVFVTHLETLGPEEDLPEQVQILDIRTEGATTIALVRVGDSPCTWWCVWQQDGTWLASTNSEQWVPCIRALAAPPARRIPRQERVHRTPGTGSRSVEAFKRRRPRT</sequence>
<dbReference type="RefSeq" id="WP_380559400.1">
    <property type="nucleotide sequence ID" value="NZ_JBHEZY010000024.1"/>
</dbReference>
<reference evidence="2 3" key="1">
    <citation type="submission" date="2024-09" db="EMBL/GenBank/DDBJ databases">
        <authorList>
            <person name="Lee S.D."/>
        </authorList>
    </citation>
    <scope>NUCLEOTIDE SEQUENCE [LARGE SCALE GENOMIC DNA]</scope>
    <source>
        <strain evidence="2 3">N1-3</strain>
    </source>
</reference>
<evidence type="ECO:0000313" key="3">
    <source>
        <dbReference type="Proteomes" id="UP001592530"/>
    </source>
</evidence>
<organism evidence="2 3">
    <name type="scientific">Streptacidiphilus alkalitolerans</name>
    <dbReference type="NCBI Taxonomy" id="3342712"/>
    <lineage>
        <taxon>Bacteria</taxon>
        <taxon>Bacillati</taxon>
        <taxon>Actinomycetota</taxon>
        <taxon>Actinomycetes</taxon>
        <taxon>Kitasatosporales</taxon>
        <taxon>Streptomycetaceae</taxon>
        <taxon>Streptacidiphilus</taxon>
    </lineage>
</organism>
<evidence type="ECO:0000313" key="2">
    <source>
        <dbReference type="EMBL" id="MFC1436007.1"/>
    </source>
</evidence>
<feature type="region of interest" description="Disordered" evidence="1">
    <location>
        <begin position="1"/>
        <end position="21"/>
    </location>
</feature>
<feature type="compositionally biased region" description="Polar residues" evidence="1">
    <location>
        <begin position="1"/>
        <end position="11"/>
    </location>
</feature>
<feature type="region of interest" description="Disordered" evidence="1">
    <location>
        <begin position="169"/>
        <end position="195"/>
    </location>
</feature>
<name>A0ABV6XCT8_9ACTN</name>
<accession>A0ABV6XCT8</accession>
<dbReference type="Proteomes" id="UP001592530">
    <property type="component" value="Unassembled WGS sequence"/>
</dbReference>
<evidence type="ECO:0008006" key="4">
    <source>
        <dbReference type="Google" id="ProtNLM"/>
    </source>
</evidence>
<protein>
    <recommendedName>
        <fullName evidence="4">Single-stranded DNA-binding protein</fullName>
    </recommendedName>
</protein>